<dbReference type="EMBL" id="KZ451947">
    <property type="protein sequence ID" value="PKA59633.1"/>
    <property type="molecule type" value="Genomic_DNA"/>
</dbReference>
<dbReference type="Proteomes" id="UP000236161">
    <property type="component" value="Unassembled WGS sequence"/>
</dbReference>
<gene>
    <name evidence="1" type="ORF">AXF42_Ash018100</name>
</gene>
<sequence>MDSSDLMAFESNDHSIERRSFSMVLPLKRVAEEEGAAAATALPAVKRACSDLNYESAVISLETELKQEPVKCVNEGTAMGSSPPQIQWAYTSFLDQLAYGHEISYKKLYLAFKETERMFLHTHAKIYDDLEGLRRNSINWKDIPEEISVILTNKLRLAFTFLRFHGMFEKWLSKSIDLILAKSMTMNDVLEFLRNCDVEECPDVGSYPFPDLRWLLNLLRSTEIPWTSKRAKEHAWMFELAFKKFINRETYERLTEYRRNCIHHPFFDGYDPNKRFENCKEDCLSCRKLLPILRTHSDFLNWLDNGTSETHEFITHSLNLNCSLNSKSFMDVPDKFICDCKLLFDLPKELIRDCIVDTIMVKRKEVEAGKELEVFHHIVNHECVEASTQNGLFSCKEFVGEVPDYIFEYSIMFYRKYSNDLVGQELINYFDEALCEQIKEYKSCVCYYYGMYDGLDYDVLEQD</sequence>
<name>A0A2I0AVR3_9ASPA</name>
<evidence type="ECO:0000313" key="2">
    <source>
        <dbReference type="Proteomes" id="UP000236161"/>
    </source>
</evidence>
<accession>A0A2I0AVR3</accession>
<dbReference type="AlphaFoldDB" id="A0A2I0AVR3"/>
<proteinExistence type="predicted"/>
<reference evidence="1 2" key="1">
    <citation type="journal article" date="2017" name="Nature">
        <title>The Apostasia genome and the evolution of orchids.</title>
        <authorList>
            <person name="Zhang G.Q."/>
            <person name="Liu K.W."/>
            <person name="Li Z."/>
            <person name="Lohaus R."/>
            <person name="Hsiao Y.Y."/>
            <person name="Niu S.C."/>
            <person name="Wang J.Y."/>
            <person name="Lin Y.C."/>
            <person name="Xu Q."/>
            <person name="Chen L.J."/>
            <person name="Yoshida K."/>
            <person name="Fujiwara S."/>
            <person name="Wang Z.W."/>
            <person name="Zhang Y.Q."/>
            <person name="Mitsuda N."/>
            <person name="Wang M."/>
            <person name="Liu G.H."/>
            <person name="Pecoraro L."/>
            <person name="Huang H.X."/>
            <person name="Xiao X.J."/>
            <person name="Lin M."/>
            <person name="Wu X.Y."/>
            <person name="Wu W.L."/>
            <person name="Chen Y.Y."/>
            <person name="Chang S.B."/>
            <person name="Sakamoto S."/>
            <person name="Ohme-Takagi M."/>
            <person name="Yagi M."/>
            <person name="Zeng S.J."/>
            <person name="Shen C.Y."/>
            <person name="Yeh C.M."/>
            <person name="Luo Y.B."/>
            <person name="Tsai W.C."/>
            <person name="Van de Peer Y."/>
            <person name="Liu Z.J."/>
        </authorList>
    </citation>
    <scope>NUCLEOTIDE SEQUENCE [LARGE SCALE GENOMIC DNA]</scope>
    <source>
        <strain evidence="2">cv. Shenzhen</strain>
        <tissue evidence="1">Stem</tissue>
    </source>
</reference>
<keyword evidence="2" id="KW-1185">Reference proteome</keyword>
<protein>
    <submittedName>
        <fullName evidence="1">Uncharacterized protein</fullName>
    </submittedName>
</protein>
<evidence type="ECO:0000313" key="1">
    <source>
        <dbReference type="EMBL" id="PKA59633.1"/>
    </source>
</evidence>
<organism evidence="1 2">
    <name type="scientific">Apostasia shenzhenica</name>
    <dbReference type="NCBI Taxonomy" id="1088818"/>
    <lineage>
        <taxon>Eukaryota</taxon>
        <taxon>Viridiplantae</taxon>
        <taxon>Streptophyta</taxon>
        <taxon>Embryophyta</taxon>
        <taxon>Tracheophyta</taxon>
        <taxon>Spermatophyta</taxon>
        <taxon>Magnoliopsida</taxon>
        <taxon>Liliopsida</taxon>
        <taxon>Asparagales</taxon>
        <taxon>Orchidaceae</taxon>
        <taxon>Apostasioideae</taxon>
        <taxon>Apostasia</taxon>
    </lineage>
</organism>